<dbReference type="GO" id="GO:0000172">
    <property type="term" value="C:ribonuclease MRP complex"/>
    <property type="evidence" value="ECO:0007669"/>
    <property type="project" value="TreeGrafter"/>
</dbReference>
<gene>
    <name evidence="1" type="ORF">IFR04_009498</name>
</gene>
<protein>
    <submittedName>
        <fullName evidence="1">Uncharacterized protein</fullName>
    </submittedName>
</protein>
<dbReference type="InterPro" id="IPR013893">
    <property type="entry name" value="RNase_P_Rpp40"/>
</dbReference>
<accession>A0A8H7W6P6</accession>
<reference evidence="1" key="1">
    <citation type="submission" date="2021-02" db="EMBL/GenBank/DDBJ databases">
        <title>Genome sequence Cadophora malorum strain M34.</title>
        <authorList>
            <person name="Stefanovic E."/>
            <person name="Vu D."/>
            <person name="Scully C."/>
            <person name="Dijksterhuis J."/>
            <person name="Roader J."/>
            <person name="Houbraken J."/>
        </authorList>
    </citation>
    <scope>NUCLEOTIDE SEQUENCE</scope>
    <source>
        <strain evidence="1">M34</strain>
    </source>
</reference>
<dbReference type="Proteomes" id="UP000664132">
    <property type="component" value="Unassembled WGS sequence"/>
</dbReference>
<keyword evidence="2" id="KW-1185">Reference proteome</keyword>
<dbReference type="GO" id="GO:0030681">
    <property type="term" value="C:multimeric ribonuclease P complex"/>
    <property type="evidence" value="ECO:0007669"/>
    <property type="project" value="TreeGrafter"/>
</dbReference>
<dbReference type="GO" id="GO:0000447">
    <property type="term" value="P:endonucleolytic cleavage in ITS1 to separate SSU-rRNA from 5.8S rRNA and LSU-rRNA from tricistronic rRNA transcript (SSU-rRNA, 5.8S rRNA, LSU-rRNA)"/>
    <property type="evidence" value="ECO:0007669"/>
    <property type="project" value="TreeGrafter"/>
</dbReference>
<comment type="caution">
    <text evidence="1">The sequence shown here is derived from an EMBL/GenBank/DDBJ whole genome shotgun (WGS) entry which is preliminary data.</text>
</comment>
<dbReference type="OrthoDB" id="63112at2759"/>
<organism evidence="1 2">
    <name type="scientific">Cadophora malorum</name>
    <dbReference type="NCBI Taxonomy" id="108018"/>
    <lineage>
        <taxon>Eukaryota</taxon>
        <taxon>Fungi</taxon>
        <taxon>Dikarya</taxon>
        <taxon>Ascomycota</taxon>
        <taxon>Pezizomycotina</taxon>
        <taxon>Leotiomycetes</taxon>
        <taxon>Helotiales</taxon>
        <taxon>Ploettnerulaceae</taxon>
        <taxon>Cadophora</taxon>
    </lineage>
</organism>
<dbReference type="Pfam" id="PF08584">
    <property type="entry name" value="Ribonuc_P_40"/>
    <property type="match status" value="1"/>
</dbReference>
<dbReference type="PANTHER" id="PTHR15396:SF1">
    <property type="entry name" value="RIBONUCLEASE P PROTEIN SUBUNIT P40"/>
    <property type="match status" value="1"/>
</dbReference>
<name>A0A8H7W6P6_9HELO</name>
<evidence type="ECO:0000313" key="1">
    <source>
        <dbReference type="EMBL" id="KAG4417357.1"/>
    </source>
</evidence>
<dbReference type="GO" id="GO:0004526">
    <property type="term" value="F:ribonuclease P activity"/>
    <property type="evidence" value="ECO:0007669"/>
    <property type="project" value="TreeGrafter"/>
</dbReference>
<dbReference type="PANTHER" id="PTHR15396">
    <property type="entry name" value="RIBONUCLEASE P PROTEIN SUBUNIT P40"/>
    <property type="match status" value="1"/>
</dbReference>
<evidence type="ECO:0000313" key="2">
    <source>
        <dbReference type="Proteomes" id="UP000664132"/>
    </source>
</evidence>
<dbReference type="GO" id="GO:0000171">
    <property type="term" value="F:ribonuclease MRP activity"/>
    <property type="evidence" value="ECO:0007669"/>
    <property type="project" value="TreeGrafter"/>
</dbReference>
<dbReference type="GO" id="GO:0001682">
    <property type="term" value="P:tRNA 5'-leader removal"/>
    <property type="evidence" value="ECO:0007669"/>
    <property type="project" value="InterPro"/>
</dbReference>
<dbReference type="AlphaFoldDB" id="A0A8H7W6P6"/>
<dbReference type="EMBL" id="JAFJYH010000157">
    <property type="protein sequence ID" value="KAG4417357.1"/>
    <property type="molecule type" value="Genomic_DNA"/>
</dbReference>
<proteinExistence type="predicted"/>
<sequence length="351" mass="39574">MLNFPSSTENEQKCNVTHGVMGHLDPKQPPVKRKPFAATLSQSFIQKTELILPEELYEIIKKEFLTEVSKPSYSRVILPLGALLEGEFFNEYIKKGNVLMLSEGKSDIDNVYSLREGVLTLHLDKESYERAGIVGKPDGVKGKRGTKPRWVVEIELRLPSMLHGKKGFDRIVYAFKNVLNTPVTWLFVDLATTPPTLSPIQAHCPTTKAILPEVQKLEVSTPSLKPPTDPDDSYGGDFEDYAVETQEWLSLILLKSPRVTPGDRIDPYLSRYVVPGDAQTSCRLVRLTWRGFMSPTWAHTMFVKILLSVPKSRWFAYCVDGFGEGSPGHGRHCTILRLPDAQNEYVLWEIA</sequence>